<evidence type="ECO:0000313" key="3">
    <source>
        <dbReference type="Proteomes" id="UP000676194"/>
    </source>
</evidence>
<dbReference type="EMBL" id="CP074694">
    <property type="protein sequence ID" value="QVL32348.1"/>
    <property type="molecule type" value="Genomic_DNA"/>
</dbReference>
<evidence type="ECO:0000313" key="2">
    <source>
        <dbReference type="EMBL" id="QVL32348.1"/>
    </source>
</evidence>
<dbReference type="RefSeq" id="WP_213497216.1">
    <property type="nucleotide sequence ID" value="NZ_CP074694.1"/>
</dbReference>
<reference evidence="2" key="1">
    <citation type="submission" date="2021-05" db="EMBL/GenBank/DDBJ databases">
        <title>Complete genome sequence of the cellulolytic planctomycete Telmatocola sphagniphila SP2T and characterization of the first cellulase from planctomycetes.</title>
        <authorList>
            <person name="Rakitin A.L."/>
            <person name="Beletsky A.V."/>
            <person name="Naumoff D.G."/>
            <person name="Kulichevskaya I.S."/>
            <person name="Mardanov A.V."/>
            <person name="Ravin N.V."/>
            <person name="Dedysh S.N."/>
        </authorList>
    </citation>
    <scope>NUCLEOTIDE SEQUENCE</scope>
    <source>
        <strain evidence="2">SP2T</strain>
    </source>
</reference>
<proteinExistence type="predicted"/>
<protein>
    <submittedName>
        <fullName evidence="2">Uncharacterized protein</fullName>
    </submittedName>
</protein>
<accession>A0A8E6EY60</accession>
<dbReference type="AlphaFoldDB" id="A0A8E6EY60"/>
<name>A0A8E6EY60_9BACT</name>
<dbReference type="KEGG" id="tsph:KIH39_00060"/>
<evidence type="ECO:0000256" key="1">
    <source>
        <dbReference type="SAM" id="MobiDB-lite"/>
    </source>
</evidence>
<gene>
    <name evidence="2" type="ORF">KIH39_00060</name>
</gene>
<feature type="region of interest" description="Disordered" evidence="1">
    <location>
        <begin position="150"/>
        <end position="172"/>
    </location>
</feature>
<dbReference type="Proteomes" id="UP000676194">
    <property type="component" value="Chromosome"/>
</dbReference>
<sequence>MSTNKKKMRNAAIISAPKPLDLGGNTILVGHPGVDDQATMYSWARVQAIAAKAKLRGLLTDEDLDGLSPARQAVLIDRFAKAKASGAVATVNDDDLQGVLMSAPGVRMMVYLASRRYSPEITQKDLESLITEENAMAVFIAFWQATTDPIEPDTDPELAERLSQDPATGLPN</sequence>
<organism evidence="2 3">
    <name type="scientific">Telmatocola sphagniphila</name>
    <dbReference type="NCBI Taxonomy" id="1123043"/>
    <lineage>
        <taxon>Bacteria</taxon>
        <taxon>Pseudomonadati</taxon>
        <taxon>Planctomycetota</taxon>
        <taxon>Planctomycetia</taxon>
        <taxon>Gemmatales</taxon>
        <taxon>Gemmataceae</taxon>
    </lineage>
</organism>
<keyword evidence="3" id="KW-1185">Reference proteome</keyword>